<gene>
    <name evidence="5" type="ORF">SAMN05660923_01169</name>
</gene>
<reference evidence="5 6" key="1">
    <citation type="submission" date="2016-10" db="EMBL/GenBank/DDBJ databases">
        <authorList>
            <person name="de Groot N.N."/>
        </authorList>
    </citation>
    <scope>NUCLEOTIDE SEQUENCE [LARGE SCALE GENOMIC DNA]</scope>
    <source>
        <strain evidence="5 6">DSM 23310</strain>
    </source>
</reference>
<dbReference type="PROSITE" id="PS00675">
    <property type="entry name" value="SIGMA54_INTERACT_1"/>
    <property type="match status" value="1"/>
</dbReference>
<evidence type="ECO:0000256" key="2">
    <source>
        <dbReference type="ARBA" id="ARBA00022840"/>
    </source>
</evidence>
<dbReference type="Gene3D" id="3.40.50.300">
    <property type="entry name" value="P-loop containing nucleotide triphosphate hydrolases"/>
    <property type="match status" value="1"/>
</dbReference>
<evidence type="ECO:0000256" key="1">
    <source>
        <dbReference type="ARBA" id="ARBA00022741"/>
    </source>
</evidence>
<keyword evidence="1" id="KW-0547">Nucleotide-binding</keyword>
<dbReference type="InterPro" id="IPR003593">
    <property type="entry name" value="AAA+_ATPase"/>
</dbReference>
<evidence type="ECO:0000256" key="3">
    <source>
        <dbReference type="ARBA" id="ARBA00023125"/>
    </source>
</evidence>
<keyword evidence="6" id="KW-1185">Reference proteome</keyword>
<protein>
    <submittedName>
        <fullName evidence="5">Transcriptional regulator containing an AAA-type ATPase domain and a DNA-binding domain</fullName>
    </submittedName>
</protein>
<dbReference type="InterPro" id="IPR027417">
    <property type="entry name" value="P-loop_NTPase"/>
</dbReference>
<organism evidence="5 6">
    <name type="scientific">Tepidimicrobium xylanilyticum</name>
    <dbReference type="NCBI Taxonomy" id="1123352"/>
    <lineage>
        <taxon>Bacteria</taxon>
        <taxon>Bacillati</taxon>
        <taxon>Bacillota</taxon>
        <taxon>Tissierellia</taxon>
        <taxon>Tissierellales</taxon>
        <taxon>Tepidimicrobiaceae</taxon>
        <taxon>Tepidimicrobium</taxon>
    </lineage>
</organism>
<dbReference type="CDD" id="cd00009">
    <property type="entry name" value="AAA"/>
    <property type="match status" value="1"/>
</dbReference>
<dbReference type="Pfam" id="PF00158">
    <property type="entry name" value="Sigma54_activat"/>
    <property type="match status" value="1"/>
</dbReference>
<dbReference type="SUPFAM" id="SSF46785">
    <property type="entry name" value="Winged helix' DNA-binding domain"/>
    <property type="match status" value="1"/>
</dbReference>
<keyword evidence="3 5" id="KW-0238">DNA-binding</keyword>
<dbReference type="GO" id="GO:0005524">
    <property type="term" value="F:ATP binding"/>
    <property type="evidence" value="ECO:0007669"/>
    <property type="project" value="UniProtKB-KW"/>
</dbReference>
<dbReference type="SMART" id="SM00382">
    <property type="entry name" value="AAA"/>
    <property type="match status" value="1"/>
</dbReference>
<dbReference type="RefSeq" id="WP_093751753.1">
    <property type="nucleotide sequence ID" value="NZ_FNNG01000004.1"/>
</dbReference>
<dbReference type="OrthoDB" id="9765164at2"/>
<dbReference type="AlphaFoldDB" id="A0A1H2W5G9"/>
<dbReference type="InterPro" id="IPR036390">
    <property type="entry name" value="WH_DNA-bd_sf"/>
</dbReference>
<dbReference type="GO" id="GO:0003677">
    <property type="term" value="F:DNA binding"/>
    <property type="evidence" value="ECO:0007669"/>
    <property type="project" value="UniProtKB-KW"/>
</dbReference>
<dbReference type="Pfam" id="PF25601">
    <property type="entry name" value="AAA_lid_14"/>
    <property type="match status" value="1"/>
</dbReference>
<dbReference type="GO" id="GO:0006355">
    <property type="term" value="P:regulation of DNA-templated transcription"/>
    <property type="evidence" value="ECO:0007669"/>
    <property type="project" value="InterPro"/>
</dbReference>
<name>A0A1H2W5G9_9FIRM</name>
<dbReference type="Gene3D" id="1.10.8.60">
    <property type="match status" value="1"/>
</dbReference>
<dbReference type="EMBL" id="FNNG01000004">
    <property type="protein sequence ID" value="SDW75771.1"/>
    <property type="molecule type" value="Genomic_DNA"/>
</dbReference>
<dbReference type="InterPro" id="IPR025662">
    <property type="entry name" value="Sigma_54_int_dom_ATP-bd_1"/>
</dbReference>
<sequence>MNEINKKDQVLNYVKRNSFSNFRGKVFVTAYQISHIFNISRSESSRILNQLEKEGKLKKEKGRPVKYYLSNIFYSDLEHKKDVFCRLIGYQFSLRKTINLCKAAVSYPPNGLNILITGETGVGKSFFAEILGEYANSLRQVNKEVITFNCSSYANNPELLLSIIFGHCKGAYTGAYSDNPGLVEIADGGVLFLDEVHSLPPEGQEMLFTLIDKGVYKRLGETRNNRKANVLLIMATTESPEDNFLKTFLRRIPVCVNLPSFRDRNIMEKYSLIIAFFIKELRKLNICKTVRISKEVVNALIWYDWPGNVGELENEIKIICSKLYAKRNEELGYIDIGLRKLSKELVNNYKRIKQYQLRNDNLPIEINMYNYDDLMDMDVFQMIFLASIRVDDQKNITYEELINKVSNNINNFISKWKDMKLKEVLRKAYRDYSYLIDQIEKHLDINKVYYEEYILLLLHVVLQKGIGNQVWNIFDDSDGLYQYVKDGMNLDYKLVNEIIEIFEYQYGLELDDEGRILFLIILNQIGNIKMEKYMIFAVSDSEDSTESKIIPLVKRLTRARNIQNLNILDCDGLIHIANKVNEKVSYPYIGSIIYLSPHMAIKIIQEELEKVIDKPFRIIDSNLTTSKAILAINKTNQISENNSLEKIANELKNVDSVIIKQGNISKSINVFIASFYETEPVLSRIINNFENIKSIIGITNDIEVNIMVLTIYRMSILELYKKLNNNVLVFDLIGIKEPIEGIKYFKFYEMFLIDGNLLKRDKEFDSLSMPLIDKVLGNVDEVLLDSFLTLVSVDKGKEIFVEFIKYLEKSNFQINLSNKVEKLYISFLLMLERCYAGIPIDKHPYEDKLELNKDTMTIVNNALKHTTNKYPFKYSNGEIIQLTSIILS</sequence>
<keyword evidence="2" id="KW-0067">ATP-binding</keyword>
<dbReference type="InterPro" id="IPR002078">
    <property type="entry name" value="Sigma_54_int"/>
</dbReference>
<dbReference type="PANTHER" id="PTHR32071">
    <property type="entry name" value="TRANSCRIPTIONAL REGULATORY PROTEIN"/>
    <property type="match status" value="1"/>
</dbReference>
<dbReference type="PANTHER" id="PTHR32071:SF38">
    <property type="entry name" value="PSP OPERON TRANSCRIPTIONAL ACTIVATOR"/>
    <property type="match status" value="1"/>
</dbReference>
<dbReference type="Proteomes" id="UP000198828">
    <property type="component" value="Unassembled WGS sequence"/>
</dbReference>
<evidence type="ECO:0000313" key="5">
    <source>
        <dbReference type="EMBL" id="SDW75771.1"/>
    </source>
</evidence>
<evidence type="ECO:0000313" key="6">
    <source>
        <dbReference type="Proteomes" id="UP000198828"/>
    </source>
</evidence>
<feature type="domain" description="Sigma-54 factor interaction" evidence="4">
    <location>
        <begin position="87"/>
        <end position="321"/>
    </location>
</feature>
<proteinExistence type="predicted"/>
<dbReference type="InterPro" id="IPR058031">
    <property type="entry name" value="AAA_lid_NorR"/>
</dbReference>
<evidence type="ECO:0000259" key="4">
    <source>
        <dbReference type="PROSITE" id="PS50045"/>
    </source>
</evidence>
<accession>A0A1H2W5G9</accession>
<dbReference type="PROSITE" id="PS50045">
    <property type="entry name" value="SIGMA54_INTERACT_4"/>
    <property type="match status" value="1"/>
</dbReference>
<dbReference type="SUPFAM" id="SSF52540">
    <property type="entry name" value="P-loop containing nucleoside triphosphate hydrolases"/>
    <property type="match status" value="1"/>
</dbReference>